<sequence>MSSSNPGDSSSSFIQVGGHPGSVSTTEDDSFIIKQSTQLEMEFYSIMAQARAMAKLGRFVSQFYGTLRLEGEMDVEAMSAEVLENALKPFLKPNILDLKLGRVLYDQDAPEKKKTRMQQVAQQTTSGECGMRLTGFQVHSQSPSSAGPVITSKSYGKSLRKDQLPEGIARVFPTAITPSSPTTQPTDPTVSLQLGLSAQTLLPILSAIHDSTTHLRDVLASLEIRIVGGSLLVVYEGDEESAQEGVRWMEERVRLMEEREDMDQDDASDEESEESESPPYTIKLIDFAHTRFVPGQGPDEGVLLGLNTFLGLIKGRIEEVKLMMGRLQGLER</sequence>
<evidence type="ECO:0000256" key="1">
    <source>
        <dbReference type="ARBA" id="ARBA00007374"/>
    </source>
</evidence>
<proteinExistence type="inferred from homology"/>
<keyword evidence="3 4" id="KW-0418">Kinase</keyword>
<dbReference type="EMBL" id="ML769776">
    <property type="protein sequence ID" value="KAE9387854.1"/>
    <property type="molecule type" value="Genomic_DNA"/>
</dbReference>
<dbReference type="AlphaFoldDB" id="A0A6A4GRS3"/>
<evidence type="ECO:0000256" key="2">
    <source>
        <dbReference type="ARBA" id="ARBA00022679"/>
    </source>
</evidence>
<evidence type="ECO:0000256" key="4">
    <source>
        <dbReference type="RuleBase" id="RU363090"/>
    </source>
</evidence>
<evidence type="ECO:0000256" key="3">
    <source>
        <dbReference type="ARBA" id="ARBA00022777"/>
    </source>
</evidence>
<keyword evidence="7" id="KW-1185">Reference proteome</keyword>
<feature type="region of interest" description="Disordered" evidence="5">
    <location>
        <begin position="259"/>
        <end position="280"/>
    </location>
</feature>
<dbReference type="GO" id="GO:0008440">
    <property type="term" value="F:inositol-1,4,5-trisphosphate 3-kinase activity"/>
    <property type="evidence" value="ECO:0007669"/>
    <property type="project" value="TreeGrafter"/>
</dbReference>
<dbReference type="PANTHER" id="PTHR12400:SF108">
    <property type="entry name" value="KINASE"/>
    <property type="match status" value="1"/>
</dbReference>
<dbReference type="EC" id="2.7.-.-" evidence="4"/>
<keyword evidence="2 4" id="KW-0808">Transferase</keyword>
<evidence type="ECO:0000313" key="7">
    <source>
        <dbReference type="Proteomes" id="UP000799118"/>
    </source>
</evidence>
<dbReference type="GO" id="GO:0005737">
    <property type="term" value="C:cytoplasm"/>
    <property type="evidence" value="ECO:0007669"/>
    <property type="project" value="TreeGrafter"/>
</dbReference>
<dbReference type="Proteomes" id="UP000799118">
    <property type="component" value="Unassembled WGS sequence"/>
</dbReference>
<dbReference type="InterPro" id="IPR038286">
    <property type="entry name" value="IPK_sf"/>
</dbReference>
<comment type="similarity">
    <text evidence="1 4">Belongs to the inositol phosphokinase (IPK) family.</text>
</comment>
<dbReference type="SUPFAM" id="SSF56104">
    <property type="entry name" value="SAICAR synthase-like"/>
    <property type="match status" value="1"/>
</dbReference>
<evidence type="ECO:0000313" key="6">
    <source>
        <dbReference type="EMBL" id="KAE9387854.1"/>
    </source>
</evidence>
<protein>
    <recommendedName>
        <fullName evidence="4">Kinase</fullName>
        <ecNumber evidence="4">2.7.-.-</ecNumber>
    </recommendedName>
</protein>
<dbReference type="GO" id="GO:0000824">
    <property type="term" value="F:inositol-1,4,5,6-tetrakisphosphate 3-kinase activity"/>
    <property type="evidence" value="ECO:0007669"/>
    <property type="project" value="TreeGrafter"/>
</dbReference>
<feature type="region of interest" description="Disordered" evidence="5">
    <location>
        <begin position="1"/>
        <end position="29"/>
    </location>
</feature>
<name>A0A6A4GRS3_9AGAR</name>
<feature type="compositionally biased region" description="Acidic residues" evidence="5">
    <location>
        <begin position="259"/>
        <end position="276"/>
    </location>
</feature>
<reference evidence="6" key="1">
    <citation type="journal article" date="2019" name="Environ. Microbiol.">
        <title>Fungal ecological strategies reflected in gene transcription - a case study of two litter decomposers.</title>
        <authorList>
            <person name="Barbi F."/>
            <person name="Kohler A."/>
            <person name="Barry K."/>
            <person name="Baskaran P."/>
            <person name="Daum C."/>
            <person name="Fauchery L."/>
            <person name="Ihrmark K."/>
            <person name="Kuo A."/>
            <person name="LaButti K."/>
            <person name="Lipzen A."/>
            <person name="Morin E."/>
            <person name="Grigoriev I.V."/>
            <person name="Henrissat B."/>
            <person name="Lindahl B."/>
            <person name="Martin F."/>
        </authorList>
    </citation>
    <scope>NUCLEOTIDE SEQUENCE</scope>
    <source>
        <strain evidence="6">JB14</strain>
    </source>
</reference>
<dbReference type="PANTHER" id="PTHR12400">
    <property type="entry name" value="INOSITOL POLYPHOSPHATE KINASE"/>
    <property type="match status" value="1"/>
</dbReference>
<dbReference type="Pfam" id="PF03770">
    <property type="entry name" value="IPK"/>
    <property type="match status" value="1"/>
</dbReference>
<dbReference type="GO" id="GO:0032958">
    <property type="term" value="P:inositol phosphate biosynthetic process"/>
    <property type="evidence" value="ECO:0007669"/>
    <property type="project" value="InterPro"/>
</dbReference>
<dbReference type="OrthoDB" id="338650at2759"/>
<dbReference type="GO" id="GO:0046854">
    <property type="term" value="P:phosphatidylinositol phosphate biosynthetic process"/>
    <property type="evidence" value="ECO:0007669"/>
    <property type="project" value="TreeGrafter"/>
</dbReference>
<gene>
    <name evidence="6" type="ORF">BT96DRAFT_890863</name>
</gene>
<dbReference type="GO" id="GO:0005634">
    <property type="term" value="C:nucleus"/>
    <property type="evidence" value="ECO:0007669"/>
    <property type="project" value="TreeGrafter"/>
</dbReference>
<dbReference type="Gene3D" id="3.30.470.160">
    <property type="entry name" value="Inositol polyphosphate kinase"/>
    <property type="match status" value="1"/>
</dbReference>
<evidence type="ECO:0000256" key="5">
    <source>
        <dbReference type="SAM" id="MobiDB-lite"/>
    </source>
</evidence>
<dbReference type="InterPro" id="IPR005522">
    <property type="entry name" value="IPK"/>
</dbReference>
<organism evidence="6 7">
    <name type="scientific">Gymnopus androsaceus JB14</name>
    <dbReference type="NCBI Taxonomy" id="1447944"/>
    <lineage>
        <taxon>Eukaryota</taxon>
        <taxon>Fungi</taxon>
        <taxon>Dikarya</taxon>
        <taxon>Basidiomycota</taxon>
        <taxon>Agaricomycotina</taxon>
        <taxon>Agaricomycetes</taxon>
        <taxon>Agaricomycetidae</taxon>
        <taxon>Agaricales</taxon>
        <taxon>Marasmiineae</taxon>
        <taxon>Omphalotaceae</taxon>
        <taxon>Gymnopus</taxon>
    </lineage>
</organism>
<accession>A0A6A4GRS3</accession>
<feature type="compositionally biased region" description="Low complexity" evidence="5">
    <location>
        <begin position="1"/>
        <end position="12"/>
    </location>
</feature>